<dbReference type="PANTHER" id="PTHR43689">
    <property type="entry name" value="HYDROLASE"/>
    <property type="match status" value="1"/>
</dbReference>
<accession>A0ABY5AUF9</accession>
<dbReference type="SUPFAM" id="SSF53474">
    <property type="entry name" value="alpha/beta-Hydrolases"/>
    <property type="match status" value="1"/>
</dbReference>
<protein>
    <submittedName>
        <fullName evidence="2">Alpha/beta hydrolase</fullName>
    </submittedName>
</protein>
<dbReference type="RefSeq" id="WP_252664070.1">
    <property type="nucleotide sequence ID" value="NZ_CP098611.1"/>
</dbReference>
<dbReference type="Pfam" id="PF12697">
    <property type="entry name" value="Abhydrolase_6"/>
    <property type="match status" value="1"/>
</dbReference>
<sequence>MFPDFLPAAVHDLSEETSIQQAQAIQCLEVKLEKAEIPTTYVQLGEGQTPLMLLHGFDSSVLEFRRLQPLLAQSRETWAVDLLGFGFTVRSPQGVFSPDAIKAHLYGFWQQAIARPVVLLGASMGGAAAIDFALTYPEAVDRLILLDSAGIANGPVIGKYLFPPFDSLAANFLRRPGVRNQISYSAYFDKSFNSADARCCAALHLDCLGWKEALIKFTKSGGFPSLTSKLSQLNLPTLVIWGEEDRILGTRDAGEFITRLPQGELVWIPCCGHVPHLERPNTTRRAIEGFLGQ</sequence>
<keyword evidence="3" id="KW-1185">Reference proteome</keyword>
<proteinExistence type="predicted"/>
<evidence type="ECO:0000259" key="1">
    <source>
        <dbReference type="Pfam" id="PF12697"/>
    </source>
</evidence>
<name>A0ABY5AUF9_9CYAN</name>
<dbReference type="EMBL" id="CP098611">
    <property type="protein sequence ID" value="USR91991.1"/>
    <property type="molecule type" value="Genomic_DNA"/>
</dbReference>
<gene>
    <name evidence="2" type="ORF">NEA10_04500</name>
</gene>
<dbReference type="GO" id="GO:0016787">
    <property type="term" value="F:hydrolase activity"/>
    <property type="evidence" value="ECO:0007669"/>
    <property type="project" value="UniProtKB-KW"/>
</dbReference>
<dbReference type="InterPro" id="IPR000073">
    <property type="entry name" value="AB_hydrolase_1"/>
</dbReference>
<dbReference type="Gene3D" id="3.40.50.1820">
    <property type="entry name" value="alpha/beta hydrolase"/>
    <property type="match status" value="1"/>
</dbReference>
<dbReference type="PANTHER" id="PTHR43689:SF8">
    <property type="entry name" value="ALPHA_BETA-HYDROLASES SUPERFAMILY PROTEIN"/>
    <property type="match status" value="1"/>
</dbReference>
<keyword evidence="2" id="KW-0378">Hydrolase</keyword>
<reference evidence="2" key="1">
    <citation type="submission" date="2022-06" db="EMBL/GenBank/DDBJ databases">
        <title>Genome sequence of Phormidium yuhuli AB48 isolated from an industrial photobioreactor environment.</title>
        <authorList>
            <person name="Qiu Y."/>
            <person name="Noonan A.J.C."/>
            <person name="Dofher K."/>
            <person name="Koch M."/>
            <person name="Kieft B."/>
            <person name="Lin X."/>
            <person name="Ziels R.M."/>
            <person name="Hallam S.J."/>
        </authorList>
    </citation>
    <scope>NUCLEOTIDE SEQUENCE</scope>
    <source>
        <strain evidence="2">AB48</strain>
    </source>
</reference>
<evidence type="ECO:0000313" key="2">
    <source>
        <dbReference type="EMBL" id="USR91991.1"/>
    </source>
</evidence>
<feature type="domain" description="AB hydrolase-1" evidence="1">
    <location>
        <begin position="53"/>
        <end position="281"/>
    </location>
</feature>
<dbReference type="Proteomes" id="UP001056708">
    <property type="component" value="Chromosome"/>
</dbReference>
<dbReference type="InterPro" id="IPR029058">
    <property type="entry name" value="AB_hydrolase_fold"/>
</dbReference>
<dbReference type="PRINTS" id="PR00111">
    <property type="entry name" value="ABHYDROLASE"/>
</dbReference>
<evidence type="ECO:0000313" key="3">
    <source>
        <dbReference type="Proteomes" id="UP001056708"/>
    </source>
</evidence>
<organism evidence="2 3">
    <name type="scientific">Phormidium yuhuli AB48</name>
    <dbReference type="NCBI Taxonomy" id="2940671"/>
    <lineage>
        <taxon>Bacteria</taxon>
        <taxon>Bacillati</taxon>
        <taxon>Cyanobacteriota</taxon>
        <taxon>Cyanophyceae</taxon>
        <taxon>Oscillatoriophycideae</taxon>
        <taxon>Oscillatoriales</taxon>
        <taxon>Oscillatoriaceae</taxon>
        <taxon>Phormidium</taxon>
        <taxon>Phormidium yuhuli</taxon>
    </lineage>
</organism>